<accession>A0A8H8CGH9</accession>
<proteinExistence type="predicted"/>
<protein>
    <submittedName>
        <fullName evidence="1">Uncharacterized protein</fullName>
    </submittedName>
</protein>
<dbReference type="EMBL" id="JAFIQS010000011">
    <property type="protein sequence ID" value="KAG5164673.1"/>
    <property type="molecule type" value="Genomic_DNA"/>
</dbReference>
<comment type="caution">
    <text evidence="1">The sequence shown here is derived from an EMBL/GenBank/DDBJ whole genome shotgun (WGS) entry which is preliminary data.</text>
</comment>
<reference evidence="1" key="1">
    <citation type="submission" date="2021-02" db="EMBL/GenBank/DDBJ databases">
        <title>Psilocybe cubensis genome.</title>
        <authorList>
            <person name="Mckernan K.J."/>
            <person name="Crawford S."/>
            <person name="Trippe A."/>
            <person name="Kane L.T."/>
            <person name="Mclaughlin S."/>
        </authorList>
    </citation>
    <scope>NUCLEOTIDE SEQUENCE [LARGE SCALE GENOMIC DNA]</scope>
    <source>
        <strain evidence="1">MGC-MH-2018</strain>
    </source>
</reference>
<gene>
    <name evidence="1" type="ORF">JR316_010314</name>
</gene>
<dbReference type="AlphaFoldDB" id="A0A8H8CGH9"/>
<name>A0A8H8CGH9_PSICU</name>
<dbReference type="OrthoDB" id="2802364at2759"/>
<organism evidence="1">
    <name type="scientific">Psilocybe cubensis</name>
    <name type="common">Psychedelic mushroom</name>
    <name type="synonym">Stropharia cubensis</name>
    <dbReference type="NCBI Taxonomy" id="181762"/>
    <lineage>
        <taxon>Eukaryota</taxon>
        <taxon>Fungi</taxon>
        <taxon>Dikarya</taxon>
        <taxon>Basidiomycota</taxon>
        <taxon>Agaricomycotina</taxon>
        <taxon>Agaricomycetes</taxon>
        <taxon>Agaricomycetidae</taxon>
        <taxon>Agaricales</taxon>
        <taxon>Agaricineae</taxon>
        <taxon>Strophariaceae</taxon>
        <taxon>Psilocybe</taxon>
    </lineage>
</organism>
<evidence type="ECO:0000313" key="1">
    <source>
        <dbReference type="EMBL" id="KAG5164673.1"/>
    </source>
</evidence>
<sequence length="223" mass="25093">MQHPSYLESAPNTVKALYSYFNVRETPTPNSSELGPTFDMHVVRDARMPTHLLAATQSDQDPVKTSPLMLPIDRVLFERGFRIDLNFPPATSITPKPRSITVGDSQVLYVNLPVIPINVPHLSSLALLLLYAMGLETNLNILAWKLLPVEVVEEFPNAAAMSTILSRRPQAEQESIYRHNQGLWKNILALGLNNARIIQVVQTAWNVTADARRVMLRNNLKQY</sequence>